<evidence type="ECO:0000256" key="1">
    <source>
        <dbReference type="ARBA" id="ARBA00004123"/>
    </source>
</evidence>
<dbReference type="PROSITE" id="PS00463">
    <property type="entry name" value="ZN2_CY6_FUNGAL_1"/>
    <property type="match status" value="1"/>
</dbReference>
<feature type="region of interest" description="Disordered" evidence="3">
    <location>
        <begin position="42"/>
        <end position="102"/>
    </location>
</feature>
<dbReference type="InterPro" id="IPR021858">
    <property type="entry name" value="Fun_TF"/>
</dbReference>
<feature type="region of interest" description="Disordered" evidence="3">
    <location>
        <begin position="117"/>
        <end position="139"/>
    </location>
</feature>
<dbReference type="Pfam" id="PF00172">
    <property type="entry name" value="Zn_clus"/>
    <property type="match status" value="1"/>
</dbReference>
<organism evidence="5 6">
    <name type="scientific">Hyaloscypha variabilis (strain UAMH 11265 / GT02V1 / F)</name>
    <name type="common">Meliniomyces variabilis</name>
    <dbReference type="NCBI Taxonomy" id="1149755"/>
    <lineage>
        <taxon>Eukaryota</taxon>
        <taxon>Fungi</taxon>
        <taxon>Dikarya</taxon>
        <taxon>Ascomycota</taxon>
        <taxon>Pezizomycotina</taxon>
        <taxon>Leotiomycetes</taxon>
        <taxon>Helotiales</taxon>
        <taxon>Hyaloscyphaceae</taxon>
        <taxon>Hyaloscypha</taxon>
        <taxon>Hyaloscypha variabilis</taxon>
    </lineage>
</organism>
<dbReference type="Proteomes" id="UP000235786">
    <property type="component" value="Unassembled WGS sequence"/>
</dbReference>
<evidence type="ECO:0000313" key="6">
    <source>
        <dbReference type="Proteomes" id="UP000235786"/>
    </source>
</evidence>
<dbReference type="GO" id="GO:0045944">
    <property type="term" value="P:positive regulation of transcription by RNA polymerase II"/>
    <property type="evidence" value="ECO:0007669"/>
    <property type="project" value="TreeGrafter"/>
</dbReference>
<dbReference type="InterPro" id="IPR036864">
    <property type="entry name" value="Zn2-C6_fun-type_DNA-bd_sf"/>
</dbReference>
<dbReference type="Gene3D" id="4.10.240.10">
    <property type="entry name" value="Zn(2)-C6 fungal-type DNA-binding domain"/>
    <property type="match status" value="1"/>
</dbReference>
<accession>A0A2J6RQ97</accession>
<evidence type="ECO:0000313" key="5">
    <source>
        <dbReference type="EMBL" id="PMD40685.1"/>
    </source>
</evidence>
<gene>
    <name evidence="5" type="ORF">L207DRAFT_343545</name>
</gene>
<dbReference type="EMBL" id="KZ613945">
    <property type="protein sequence ID" value="PMD40685.1"/>
    <property type="molecule type" value="Genomic_DNA"/>
</dbReference>
<protein>
    <recommendedName>
        <fullName evidence="4">Zn(2)-C6 fungal-type domain-containing protein</fullName>
    </recommendedName>
</protein>
<dbReference type="InterPro" id="IPR001138">
    <property type="entry name" value="Zn2Cys6_DnaBD"/>
</dbReference>
<dbReference type="AlphaFoldDB" id="A0A2J6RQ97"/>
<feature type="compositionally biased region" description="Basic and acidic residues" evidence="3">
    <location>
        <begin position="46"/>
        <end position="73"/>
    </location>
</feature>
<name>A0A2J6RQ97_HYAVF</name>
<keyword evidence="6" id="KW-1185">Reference proteome</keyword>
<dbReference type="GO" id="GO:0005634">
    <property type="term" value="C:nucleus"/>
    <property type="evidence" value="ECO:0007669"/>
    <property type="project" value="UniProtKB-SubCell"/>
</dbReference>
<keyword evidence="2" id="KW-0539">Nucleus</keyword>
<dbReference type="PANTHER" id="PTHR37534:SF26">
    <property type="entry name" value="TRANSCRIPTION FACTOR, PUTATIVE-RELATED"/>
    <property type="match status" value="1"/>
</dbReference>
<dbReference type="CDD" id="cd00067">
    <property type="entry name" value="GAL4"/>
    <property type="match status" value="1"/>
</dbReference>
<evidence type="ECO:0000256" key="2">
    <source>
        <dbReference type="ARBA" id="ARBA00023242"/>
    </source>
</evidence>
<dbReference type="Pfam" id="PF11951">
    <property type="entry name" value="Fungal_trans_2"/>
    <property type="match status" value="1"/>
</dbReference>
<dbReference type="GO" id="GO:0008270">
    <property type="term" value="F:zinc ion binding"/>
    <property type="evidence" value="ECO:0007669"/>
    <property type="project" value="InterPro"/>
</dbReference>
<dbReference type="PROSITE" id="PS50048">
    <property type="entry name" value="ZN2_CY6_FUNGAL_2"/>
    <property type="match status" value="1"/>
</dbReference>
<dbReference type="PANTHER" id="PTHR37534">
    <property type="entry name" value="TRANSCRIPTIONAL ACTIVATOR PROTEIN UGA3"/>
    <property type="match status" value="1"/>
</dbReference>
<dbReference type="GO" id="GO:0000981">
    <property type="term" value="F:DNA-binding transcription factor activity, RNA polymerase II-specific"/>
    <property type="evidence" value="ECO:0007669"/>
    <property type="project" value="InterPro"/>
</dbReference>
<comment type="subcellular location">
    <subcellularLocation>
        <location evidence="1">Nucleus</location>
    </subcellularLocation>
</comment>
<dbReference type="GO" id="GO:0000976">
    <property type="term" value="F:transcription cis-regulatory region binding"/>
    <property type="evidence" value="ECO:0007669"/>
    <property type="project" value="TreeGrafter"/>
</dbReference>
<dbReference type="SMART" id="SM00066">
    <property type="entry name" value="GAL4"/>
    <property type="match status" value="1"/>
</dbReference>
<dbReference type="SUPFAM" id="SSF57701">
    <property type="entry name" value="Zn2/Cys6 DNA-binding domain"/>
    <property type="match status" value="1"/>
</dbReference>
<dbReference type="OrthoDB" id="5213892at2759"/>
<proteinExistence type="predicted"/>
<evidence type="ECO:0000256" key="3">
    <source>
        <dbReference type="SAM" id="MobiDB-lite"/>
    </source>
</evidence>
<sequence>MAGGSRSRLGCWTCRLRRKKCDERRPECATCEGLGIACHGYGQRPEWMDGGEKEKAAAAETRRQIKSAARREPPAPPIQDRSNRDHSNARSPRQSPVLDGNTPLEQDLANVLLHEPSQADVTSSPGTAPASPALKRTKTELRPGPAISFATLSRNQNFNGFDGTFTSSETPRPVDYSLPQALKGREASLLMYYLDYVFPIQFRMYNPTAAEGGRGWLLSLLLRTPPMYHMTLAMSAHCFEMIEVPNGAKERKQASLSQLGSALQNLQQYIRVYSQQKETRSMDDSLKVLGCILQMTAFVAFAGGTENWHIHMKGAADVVSGLVNALIPSAPLPETASSPPSSVSSHDSDPSLFFNEDEVLLKFLVTVFVWIDTVSCVSLGSRPFLADHHETLLGGPNPPLRLDKIAGIRNWALISIGKIASLDAWKRNSQSNGTLSIIELAKRATKLEIELKQAFDEFMKNRKQPTIRDRPALPYLTPLSEHADYVSEFYGRAALTYLHVVVSGPYPELPEIRENIFTTMELLKRLPNTLLPRTMWWPLLITGSLAGLEEQTMIRNIILKCGVSESSLGIGWNILIVLEECWKRRSLNDPVAPLGVGDGYWGDIMTSLHFKLMLM</sequence>
<feature type="domain" description="Zn(2)-C6 fungal-type" evidence="4">
    <location>
        <begin position="10"/>
        <end position="38"/>
    </location>
</feature>
<evidence type="ECO:0000259" key="4">
    <source>
        <dbReference type="PROSITE" id="PS50048"/>
    </source>
</evidence>
<reference evidence="5 6" key="1">
    <citation type="submission" date="2016-04" db="EMBL/GenBank/DDBJ databases">
        <title>A degradative enzymes factory behind the ericoid mycorrhizal symbiosis.</title>
        <authorList>
            <consortium name="DOE Joint Genome Institute"/>
            <person name="Martino E."/>
            <person name="Morin E."/>
            <person name="Grelet G."/>
            <person name="Kuo A."/>
            <person name="Kohler A."/>
            <person name="Daghino S."/>
            <person name="Barry K."/>
            <person name="Choi C."/>
            <person name="Cichocki N."/>
            <person name="Clum A."/>
            <person name="Copeland A."/>
            <person name="Hainaut M."/>
            <person name="Haridas S."/>
            <person name="Labutti K."/>
            <person name="Lindquist E."/>
            <person name="Lipzen A."/>
            <person name="Khouja H.-R."/>
            <person name="Murat C."/>
            <person name="Ohm R."/>
            <person name="Olson A."/>
            <person name="Spatafora J."/>
            <person name="Veneault-Fourrey C."/>
            <person name="Henrissat B."/>
            <person name="Grigoriev I."/>
            <person name="Martin F."/>
            <person name="Perotto S."/>
        </authorList>
    </citation>
    <scope>NUCLEOTIDE SEQUENCE [LARGE SCALE GENOMIC DNA]</scope>
    <source>
        <strain evidence="5 6">F</strain>
    </source>
</reference>